<dbReference type="KEGG" id="ncr:NCU07255"/>
<dbReference type="GeneID" id="3878275"/>
<dbReference type="Proteomes" id="UP000001805">
    <property type="component" value="Chromosome 4, Linkage Group IV"/>
</dbReference>
<dbReference type="AlphaFoldDB" id="V5IQI4"/>
<evidence type="ECO:0008006" key="3">
    <source>
        <dbReference type="Google" id="ProtNLM"/>
    </source>
</evidence>
<dbReference type="PaxDb" id="5141-EFNCRP00000007094"/>
<sequence>MSHPKPKIATPAAPNGQYQHFVPQFLLKNFAHRVPKVFKRPKGTPKPKYEKGMYPGDLVLNSLDLTQDPAVITEKPVSRIFGQINMYDDFTKPTGEQRRVEKLLSKLEAQAALIFTKIKKAYAVKEGGVVITRDERNLIRKFLCLMKYRSRGFYTRFCPDRPDAYSENDQEAFRKYMNEYPQFKTPMQVWLHNIETIINLDMGSESKWVDELFEKMSRGDAIWFAGHFQDFYMALCVPSEAKNEFILTDNSYSIYEGPSEYGPNGKSNKEECLASLELHTFAPVSPKILIVLRSALLPEPHEDRNPEIKENREFRRSIFMGRFGSSNGMLADLPVHKAGNSYSTIVDGRVVFREGYDGRTTKHDKFRFPFFPIGSQHVNTINSIFLINCVHCTSIVFDSKQAFARTLEWYLTTPPLPLDKILVGDDEEGRIKTLNKLEIVSHSLGSKRAPFWMMPTLIQDHERIQLRHQGRRFFDTFMELLALTWGTSEVDAAFDDYQLLGGSCDTVEKDIDQVVRMKTLRIKIDSWSLGIDEEIRQRNRELLVNAYLRLPSHRLWLFIQSWRDMVVEHEGIDLLSLQMGWPGKPERAIIHAKDLIKPDRLNSLMYIAFTIDIMCRQQAPLKVWTDFTPFIDGAGSIGTCGIQQIEDPARSKDLLAMAMAADSTFTTKDPTWTSQLKRFDRFDRLELIIRSTCRKGFAIIMESERIKHKLSRQVIEDLEKVLFTLVYPTPPPPFP</sequence>
<gene>
    <name evidence="1" type="ORF">NCU07255</name>
</gene>
<name>V5IQI4_NEUCR</name>
<organism evidence="1 2">
    <name type="scientific">Neurospora crassa (strain ATCC 24698 / 74-OR23-1A / CBS 708.71 / DSM 1257 / FGSC 987)</name>
    <dbReference type="NCBI Taxonomy" id="367110"/>
    <lineage>
        <taxon>Eukaryota</taxon>
        <taxon>Fungi</taxon>
        <taxon>Dikarya</taxon>
        <taxon>Ascomycota</taxon>
        <taxon>Pezizomycotina</taxon>
        <taxon>Sordariomycetes</taxon>
        <taxon>Sordariomycetidae</taxon>
        <taxon>Sordariales</taxon>
        <taxon>Sordariaceae</taxon>
        <taxon>Neurospora</taxon>
    </lineage>
</organism>
<dbReference type="STRING" id="367110.V5IQI4"/>
<proteinExistence type="predicted"/>
<protein>
    <recommendedName>
        <fullName evidence="3">DUF4238 domain-containing protein</fullName>
    </recommendedName>
</protein>
<dbReference type="VEuPathDB" id="FungiDB:NCU07255"/>
<evidence type="ECO:0000313" key="2">
    <source>
        <dbReference type="Proteomes" id="UP000001805"/>
    </source>
</evidence>
<dbReference type="OrthoDB" id="5340163at2759"/>
<dbReference type="SMR" id="V5IQI4"/>
<dbReference type="EMBL" id="CM002239">
    <property type="protein sequence ID" value="ESA43026.1"/>
    <property type="molecule type" value="Genomic_DNA"/>
</dbReference>
<dbReference type="RefSeq" id="XP_011394225.1">
    <property type="nucleotide sequence ID" value="XM_011395923.1"/>
</dbReference>
<keyword evidence="2" id="KW-1185">Reference proteome</keyword>
<reference evidence="1 2" key="1">
    <citation type="journal article" date="2003" name="Nature">
        <title>The genome sequence of the filamentous fungus Neurospora crassa.</title>
        <authorList>
            <person name="Galagan J.E."/>
            <person name="Calvo S.E."/>
            <person name="Borkovich K.A."/>
            <person name="Selker E.U."/>
            <person name="Read N.D."/>
            <person name="Jaffe D."/>
            <person name="FitzHugh W."/>
            <person name="Ma L.J."/>
            <person name="Smirnov S."/>
            <person name="Purcell S."/>
            <person name="Rehman B."/>
            <person name="Elkins T."/>
            <person name="Engels R."/>
            <person name="Wang S."/>
            <person name="Nielsen C.B."/>
            <person name="Butler J."/>
            <person name="Endrizzi M."/>
            <person name="Qui D."/>
            <person name="Ianakiev P."/>
            <person name="Bell-Pedersen D."/>
            <person name="Nelson M.A."/>
            <person name="Werner-Washburne M."/>
            <person name="Selitrennikoff C.P."/>
            <person name="Kinsey J.A."/>
            <person name="Braun E.L."/>
            <person name="Zelter A."/>
            <person name="Schulte U."/>
            <person name="Kothe G.O."/>
            <person name="Jedd G."/>
            <person name="Mewes W."/>
            <person name="Staben C."/>
            <person name="Marcotte E."/>
            <person name="Greenberg D."/>
            <person name="Roy A."/>
            <person name="Foley K."/>
            <person name="Naylor J."/>
            <person name="Stange-Thomann N."/>
            <person name="Barrett R."/>
            <person name="Gnerre S."/>
            <person name="Kamal M."/>
            <person name="Kamvysselis M."/>
            <person name="Mauceli E."/>
            <person name="Bielke C."/>
            <person name="Rudd S."/>
            <person name="Frishman D."/>
            <person name="Krystofova S."/>
            <person name="Rasmussen C."/>
            <person name="Metzenberg R.L."/>
            <person name="Perkins D.D."/>
            <person name="Kroken S."/>
            <person name="Cogoni C."/>
            <person name="Macino G."/>
            <person name="Catcheside D."/>
            <person name="Li W."/>
            <person name="Pratt R.J."/>
            <person name="Osmani S.A."/>
            <person name="DeSouza C.P."/>
            <person name="Glass L."/>
            <person name="Orbach M.J."/>
            <person name="Berglund J.A."/>
            <person name="Voelker R."/>
            <person name="Yarden O."/>
            <person name="Plamann M."/>
            <person name="Seiler S."/>
            <person name="Dunlap J."/>
            <person name="Radford A."/>
            <person name="Aramayo R."/>
            <person name="Natvig D.O."/>
            <person name="Alex L.A."/>
            <person name="Mannhaupt G."/>
            <person name="Ebbole D.J."/>
            <person name="Freitag M."/>
            <person name="Paulsen I."/>
            <person name="Sachs M.S."/>
            <person name="Lander E.S."/>
            <person name="Nusbaum C."/>
            <person name="Birren B."/>
        </authorList>
    </citation>
    <scope>NUCLEOTIDE SEQUENCE [LARGE SCALE GENOMIC DNA]</scope>
    <source>
        <strain evidence="2">ATCC 24698 / 74-OR23-1A / CBS 708.71 / DSM 1257 / FGSC 987</strain>
    </source>
</reference>
<dbReference type="InParanoid" id="V5IQI4"/>
<dbReference type="InterPro" id="IPR025332">
    <property type="entry name" value="DUF4238"/>
</dbReference>
<accession>V5IQI4</accession>
<evidence type="ECO:0000313" key="1">
    <source>
        <dbReference type="EMBL" id="ESA43026.1"/>
    </source>
</evidence>
<dbReference type="Pfam" id="PF14022">
    <property type="entry name" value="DUF4238"/>
    <property type="match status" value="1"/>
</dbReference>